<sequence length="88" mass="10055">MTAGDDPARDNCRRAIRATLAGDWEQAHLIVQDLDDPLACWIHAILHKIEGDAWNSRYWYARSRGHQYQDHADARSELLAALAEADRE</sequence>
<gene>
    <name evidence="1" type="ORF">AW08_00812</name>
</gene>
<dbReference type="Proteomes" id="UP000020218">
    <property type="component" value="Unassembled WGS sequence"/>
</dbReference>
<reference evidence="1" key="1">
    <citation type="submission" date="2014-02" db="EMBL/GenBank/DDBJ databases">
        <title>Expanding our view of genomic diversity in Candidatus Accumulibacter clades.</title>
        <authorList>
            <person name="Skennerton C.T."/>
            <person name="Barr J.J."/>
            <person name="Slater F.R."/>
            <person name="Bond P.L."/>
            <person name="Tyson G.W."/>
        </authorList>
    </citation>
    <scope>NUCLEOTIDE SEQUENCE [LARGE SCALE GENOMIC DNA]</scope>
</reference>
<dbReference type="STRING" id="1454001.AW08_00812"/>
<protein>
    <submittedName>
        <fullName evidence="1">Uncharacterized protein</fullName>
    </submittedName>
</protein>
<evidence type="ECO:0000313" key="1">
    <source>
        <dbReference type="EMBL" id="EXI68986.1"/>
    </source>
</evidence>
<dbReference type="EMBL" id="JFAX01000003">
    <property type="protein sequence ID" value="EXI68986.1"/>
    <property type="molecule type" value="Genomic_DNA"/>
</dbReference>
<keyword evidence="2" id="KW-1185">Reference proteome</keyword>
<dbReference type="AlphaFoldDB" id="A0A011N298"/>
<dbReference type="PATRIC" id="fig|1454001.3.peg.757"/>
<name>A0A011N298_9PROT</name>
<accession>A0A011N298</accession>
<proteinExistence type="predicted"/>
<organism evidence="1 2">
    <name type="scientific">Candidatus Accumulibacter adjunctus</name>
    <dbReference type="NCBI Taxonomy" id="1454001"/>
    <lineage>
        <taxon>Bacteria</taxon>
        <taxon>Pseudomonadati</taxon>
        <taxon>Pseudomonadota</taxon>
        <taxon>Betaproteobacteria</taxon>
        <taxon>Candidatus Accumulibacter</taxon>
    </lineage>
</organism>
<comment type="caution">
    <text evidence="1">The sequence shown here is derived from an EMBL/GenBank/DDBJ whole genome shotgun (WGS) entry which is preliminary data.</text>
</comment>
<evidence type="ECO:0000313" key="2">
    <source>
        <dbReference type="Proteomes" id="UP000020218"/>
    </source>
</evidence>